<organism evidence="4">
    <name type="scientific">bioreactor metagenome</name>
    <dbReference type="NCBI Taxonomy" id="1076179"/>
    <lineage>
        <taxon>unclassified sequences</taxon>
        <taxon>metagenomes</taxon>
        <taxon>ecological metagenomes</taxon>
    </lineage>
</organism>
<evidence type="ECO:0000256" key="2">
    <source>
        <dbReference type="ARBA" id="ARBA00023295"/>
    </source>
</evidence>
<dbReference type="SMART" id="SM00636">
    <property type="entry name" value="Glyco_18"/>
    <property type="match status" value="1"/>
</dbReference>
<reference evidence="4" key="1">
    <citation type="submission" date="2019-08" db="EMBL/GenBank/DDBJ databases">
        <authorList>
            <person name="Kucharzyk K."/>
            <person name="Murdoch R.W."/>
            <person name="Higgins S."/>
            <person name="Loffler F."/>
        </authorList>
    </citation>
    <scope>NUCLEOTIDE SEQUENCE</scope>
</reference>
<keyword evidence="2" id="KW-0326">Glycosidase</keyword>
<dbReference type="SUPFAM" id="SSF51445">
    <property type="entry name" value="(Trans)glycosidases"/>
    <property type="match status" value="1"/>
</dbReference>
<dbReference type="GO" id="GO:0008061">
    <property type="term" value="F:chitin binding"/>
    <property type="evidence" value="ECO:0007669"/>
    <property type="project" value="InterPro"/>
</dbReference>
<protein>
    <recommendedName>
        <fullName evidence="3">GH18 domain-containing protein</fullName>
    </recommendedName>
</protein>
<dbReference type="PROSITE" id="PS01095">
    <property type="entry name" value="GH18_1"/>
    <property type="match status" value="1"/>
</dbReference>
<dbReference type="InterPro" id="IPR001579">
    <property type="entry name" value="Glyco_hydro_18_chit_AS"/>
</dbReference>
<dbReference type="InterPro" id="IPR011583">
    <property type="entry name" value="Chitinase_II/V-like_cat"/>
</dbReference>
<sequence>MIGKTRLYGRELDELIFLGIETDIDGNLIWDYQSRKINDENFLKQKENITKTGGKNILGIKLFDDKKLEKLLNNDEAINNLVEQIKKTVEENNFDGINIDFEYQKDPVAILNQNFFVFLDKLKTSGLKNISVDVFVNTINKGNQSDLKILLEKIDGLIIMAYDFHRPGVDYAGAVAPIDAPIGERSILELVKNITNDELNKNKIVLAYPLYGYEWKTYTQDFGSQIKRGWYQMSSWQRTKKLIKDESLEVKWDEVSMTPWLFFEEEGQIHQIYYENEKSLKIKIKLAEDNQFGGVGFWALGYEGEDILF</sequence>
<keyword evidence="1" id="KW-0378">Hydrolase</keyword>
<dbReference type="Gene3D" id="3.20.20.80">
    <property type="entry name" value="Glycosidases"/>
    <property type="match status" value="1"/>
</dbReference>
<dbReference type="PANTHER" id="PTHR46066:SF2">
    <property type="entry name" value="CHITINASE DOMAIN-CONTAINING PROTEIN 1"/>
    <property type="match status" value="1"/>
</dbReference>
<dbReference type="GO" id="GO:0005975">
    <property type="term" value="P:carbohydrate metabolic process"/>
    <property type="evidence" value="ECO:0007669"/>
    <property type="project" value="InterPro"/>
</dbReference>
<dbReference type="InterPro" id="IPR001223">
    <property type="entry name" value="Glyco_hydro18_cat"/>
</dbReference>
<evidence type="ECO:0000256" key="1">
    <source>
        <dbReference type="ARBA" id="ARBA00022801"/>
    </source>
</evidence>
<dbReference type="EMBL" id="VSSQ01045087">
    <property type="protein sequence ID" value="MPM98963.1"/>
    <property type="molecule type" value="Genomic_DNA"/>
</dbReference>
<dbReference type="GO" id="GO:0004553">
    <property type="term" value="F:hydrolase activity, hydrolyzing O-glycosyl compounds"/>
    <property type="evidence" value="ECO:0007669"/>
    <property type="project" value="InterPro"/>
</dbReference>
<dbReference type="InterPro" id="IPR017853">
    <property type="entry name" value="GH"/>
</dbReference>
<feature type="domain" description="GH18" evidence="3">
    <location>
        <begin position="1"/>
        <end position="309"/>
    </location>
</feature>
<evidence type="ECO:0000313" key="4">
    <source>
        <dbReference type="EMBL" id="MPM98963.1"/>
    </source>
</evidence>
<name>A0A645EDW6_9ZZZZ</name>
<dbReference type="AlphaFoldDB" id="A0A645EDW6"/>
<dbReference type="InterPro" id="IPR029070">
    <property type="entry name" value="Chitinase_insertion_sf"/>
</dbReference>
<dbReference type="Pfam" id="PF00704">
    <property type="entry name" value="Glyco_hydro_18"/>
    <property type="match status" value="1"/>
</dbReference>
<accession>A0A645EDW6</accession>
<dbReference type="Gene3D" id="3.10.50.10">
    <property type="match status" value="1"/>
</dbReference>
<evidence type="ECO:0000259" key="3">
    <source>
        <dbReference type="PROSITE" id="PS51910"/>
    </source>
</evidence>
<dbReference type="PROSITE" id="PS51910">
    <property type="entry name" value="GH18_2"/>
    <property type="match status" value="1"/>
</dbReference>
<gene>
    <name evidence="4" type="ORF">SDC9_146153</name>
</gene>
<dbReference type="PANTHER" id="PTHR46066">
    <property type="entry name" value="CHITINASE DOMAIN-CONTAINING PROTEIN 1 FAMILY MEMBER"/>
    <property type="match status" value="1"/>
</dbReference>
<proteinExistence type="predicted"/>
<comment type="caution">
    <text evidence="4">The sequence shown here is derived from an EMBL/GenBank/DDBJ whole genome shotgun (WGS) entry which is preliminary data.</text>
</comment>